<keyword evidence="2" id="KW-0808">Transferase</keyword>
<dbReference type="AlphaFoldDB" id="A0A9Q0G2S5"/>
<dbReference type="SUPFAM" id="SSF53613">
    <property type="entry name" value="Ribokinase-like"/>
    <property type="match status" value="1"/>
</dbReference>
<keyword evidence="7" id="KW-1185">Reference proteome</keyword>
<keyword evidence="4" id="KW-0418">Kinase</keyword>
<dbReference type="Proteomes" id="UP001141552">
    <property type="component" value="Unassembled WGS sequence"/>
</dbReference>
<evidence type="ECO:0000256" key="3">
    <source>
        <dbReference type="ARBA" id="ARBA00022723"/>
    </source>
</evidence>
<dbReference type="OrthoDB" id="198885at2759"/>
<dbReference type="InterPro" id="IPR029056">
    <property type="entry name" value="Ribokinase-like"/>
</dbReference>
<proteinExistence type="inferred from homology"/>
<organism evidence="6 7">
    <name type="scientific">Turnera subulata</name>
    <dbReference type="NCBI Taxonomy" id="218843"/>
    <lineage>
        <taxon>Eukaryota</taxon>
        <taxon>Viridiplantae</taxon>
        <taxon>Streptophyta</taxon>
        <taxon>Embryophyta</taxon>
        <taxon>Tracheophyta</taxon>
        <taxon>Spermatophyta</taxon>
        <taxon>Magnoliopsida</taxon>
        <taxon>eudicotyledons</taxon>
        <taxon>Gunneridae</taxon>
        <taxon>Pentapetalae</taxon>
        <taxon>rosids</taxon>
        <taxon>fabids</taxon>
        <taxon>Malpighiales</taxon>
        <taxon>Passifloraceae</taxon>
        <taxon>Turnera</taxon>
    </lineage>
</organism>
<sequence length="426" mass="45432">MEGSSQRRLDCLSRHLLLPPPDHVNPVLYQALLKNGEKITLEPSNPVVIGGMVLDVHATPSVPPHPRSTTPGKVHYVLGGVARNIAECISKLGVKPYMISAVGTDMPGKLLLEYWNSAGLSTEGIRKHADIQTAVICITFDTEGEVVAGVASVEAIEKYLTSSWIQQFRSNISSAPILMVDANLNSSALEASCRIAAESNTPVWFEPVSVAKSRRISTVAKYVTFASPNEAELVAMANALSGGNAFQFDKDDSKMFSVQSLLQALKPAIMVLLEKGIKMVIVTLGVNGVFLCARWPFDMRNSLERVNKHGRNGELYDTVSSKCPPSRHLGATQKRGNSQFFAIHLPALSASVVRLTGAGDCLVGGTLTALCSGLDVIQSVAFGIAVAKTAVEAEANVPAAFSLGAVADDARLVYAGAKDLFQESML</sequence>
<evidence type="ECO:0000313" key="7">
    <source>
        <dbReference type="Proteomes" id="UP001141552"/>
    </source>
</evidence>
<feature type="domain" description="Carbohydrate kinase PfkB" evidence="5">
    <location>
        <begin position="344"/>
        <end position="393"/>
    </location>
</feature>
<dbReference type="GO" id="GO:0005737">
    <property type="term" value="C:cytoplasm"/>
    <property type="evidence" value="ECO:0007669"/>
    <property type="project" value="TreeGrafter"/>
</dbReference>
<dbReference type="CDD" id="cd01941">
    <property type="entry name" value="YeiC_kinase_like"/>
    <property type="match status" value="1"/>
</dbReference>
<dbReference type="GO" id="GO:0046872">
    <property type="term" value="F:metal ion binding"/>
    <property type="evidence" value="ECO:0007669"/>
    <property type="project" value="UniProtKB-KW"/>
</dbReference>
<protein>
    <recommendedName>
        <fullName evidence="5">Carbohydrate kinase PfkB domain-containing protein</fullName>
    </recommendedName>
</protein>
<evidence type="ECO:0000259" key="5">
    <source>
        <dbReference type="Pfam" id="PF00294"/>
    </source>
</evidence>
<dbReference type="PRINTS" id="PR00990">
    <property type="entry name" value="RIBOKINASE"/>
</dbReference>
<dbReference type="InterPro" id="IPR011611">
    <property type="entry name" value="PfkB_dom"/>
</dbReference>
<dbReference type="InterPro" id="IPR002139">
    <property type="entry name" value="Ribo/fructo_kinase"/>
</dbReference>
<feature type="domain" description="Carbohydrate kinase PfkB" evidence="5">
    <location>
        <begin position="47"/>
        <end position="292"/>
    </location>
</feature>
<evidence type="ECO:0000256" key="2">
    <source>
        <dbReference type="ARBA" id="ARBA00022679"/>
    </source>
</evidence>
<comment type="caution">
    <text evidence="6">The sequence shown here is derived from an EMBL/GenBank/DDBJ whole genome shotgun (WGS) entry which is preliminary data.</text>
</comment>
<reference evidence="6" key="2">
    <citation type="journal article" date="2023" name="Plants (Basel)">
        <title>Annotation of the Turnera subulata (Passifloraceae) Draft Genome Reveals the S-Locus Evolved after the Divergence of Turneroideae from Passifloroideae in a Stepwise Manner.</title>
        <authorList>
            <person name="Henning P.M."/>
            <person name="Roalson E.H."/>
            <person name="Mir W."/>
            <person name="McCubbin A.G."/>
            <person name="Shore J.S."/>
        </authorList>
    </citation>
    <scope>NUCLEOTIDE SEQUENCE</scope>
    <source>
        <strain evidence="6">F60SS</strain>
    </source>
</reference>
<evidence type="ECO:0000256" key="4">
    <source>
        <dbReference type="ARBA" id="ARBA00022777"/>
    </source>
</evidence>
<dbReference type="GO" id="GO:0004730">
    <property type="term" value="F:pseudouridylate synthase activity"/>
    <property type="evidence" value="ECO:0007669"/>
    <property type="project" value="TreeGrafter"/>
</dbReference>
<dbReference type="GO" id="GO:0016301">
    <property type="term" value="F:kinase activity"/>
    <property type="evidence" value="ECO:0007669"/>
    <property type="project" value="UniProtKB-KW"/>
</dbReference>
<gene>
    <name evidence="6" type="ORF">Tsubulata_001836</name>
</gene>
<dbReference type="Gene3D" id="3.40.1190.20">
    <property type="match status" value="1"/>
</dbReference>
<keyword evidence="3" id="KW-0479">Metal-binding</keyword>
<dbReference type="InterPro" id="IPR002173">
    <property type="entry name" value="Carboh/pur_kinase_PfkB_CS"/>
</dbReference>
<dbReference type="Pfam" id="PF00294">
    <property type="entry name" value="PfkB"/>
    <property type="match status" value="2"/>
</dbReference>
<reference evidence="6" key="1">
    <citation type="submission" date="2022-02" db="EMBL/GenBank/DDBJ databases">
        <authorList>
            <person name="Henning P.M."/>
            <person name="McCubbin A.G."/>
            <person name="Shore J.S."/>
        </authorList>
    </citation>
    <scope>NUCLEOTIDE SEQUENCE</scope>
    <source>
        <strain evidence="6">F60SS</strain>
        <tissue evidence="6">Leaves</tissue>
    </source>
</reference>
<accession>A0A9Q0G2S5</accession>
<dbReference type="PANTHER" id="PTHR42909">
    <property type="entry name" value="ZGC:136858"/>
    <property type="match status" value="1"/>
</dbReference>
<evidence type="ECO:0000256" key="1">
    <source>
        <dbReference type="ARBA" id="ARBA00010688"/>
    </source>
</evidence>
<evidence type="ECO:0000313" key="6">
    <source>
        <dbReference type="EMBL" id="KAJ4842479.1"/>
    </source>
</evidence>
<comment type="similarity">
    <text evidence="1">Belongs to the carbohydrate kinase PfkB family.</text>
</comment>
<dbReference type="EMBL" id="JAKUCV010002480">
    <property type="protein sequence ID" value="KAJ4842479.1"/>
    <property type="molecule type" value="Genomic_DNA"/>
</dbReference>
<name>A0A9Q0G2S5_9ROSI</name>
<dbReference type="PANTHER" id="PTHR42909:SF1">
    <property type="entry name" value="CARBOHYDRATE KINASE PFKB DOMAIN-CONTAINING PROTEIN"/>
    <property type="match status" value="1"/>
</dbReference>
<dbReference type="GO" id="GO:0016798">
    <property type="term" value="F:hydrolase activity, acting on glycosyl bonds"/>
    <property type="evidence" value="ECO:0007669"/>
    <property type="project" value="TreeGrafter"/>
</dbReference>
<dbReference type="PROSITE" id="PS00583">
    <property type="entry name" value="PFKB_KINASES_1"/>
    <property type="match status" value="1"/>
</dbReference>